<dbReference type="RefSeq" id="WP_271177209.1">
    <property type="nucleotide sequence ID" value="NZ_BAAAJO010000008.1"/>
</dbReference>
<name>A0A9W6H9S6_9MICO</name>
<organism evidence="1 2">
    <name type="scientific">Leifsonia poae</name>
    <dbReference type="NCBI Taxonomy" id="110933"/>
    <lineage>
        <taxon>Bacteria</taxon>
        <taxon>Bacillati</taxon>
        <taxon>Actinomycetota</taxon>
        <taxon>Actinomycetes</taxon>
        <taxon>Micrococcales</taxon>
        <taxon>Microbacteriaceae</taxon>
        <taxon>Leifsonia</taxon>
    </lineage>
</organism>
<evidence type="ECO:0000313" key="2">
    <source>
        <dbReference type="Proteomes" id="UP001142372"/>
    </source>
</evidence>
<dbReference type="EMBL" id="BSEN01000009">
    <property type="protein sequence ID" value="GLJ76550.1"/>
    <property type="molecule type" value="Genomic_DNA"/>
</dbReference>
<evidence type="ECO:0000313" key="1">
    <source>
        <dbReference type="EMBL" id="GLJ76550.1"/>
    </source>
</evidence>
<proteinExistence type="predicted"/>
<keyword evidence="2" id="KW-1185">Reference proteome</keyword>
<reference evidence="1" key="1">
    <citation type="journal article" date="2014" name="Int. J. Syst. Evol. Microbiol.">
        <title>Complete genome sequence of Corynebacterium casei LMG S-19264T (=DSM 44701T), isolated from a smear-ripened cheese.</title>
        <authorList>
            <consortium name="US DOE Joint Genome Institute (JGI-PGF)"/>
            <person name="Walter F."/>
            <person name="Albersmeier A."/>
            <person name="Kalinowski J."/>
            <person name="Ruckert C."/>
        </authorList>
    </citation>
    <scope>NUCLEOTIDE SEQUENCE</scope>
    <source>
        <strain evidence="1">VKM Ac-1401</strain>
    </source>
</reference>
<reference evidence="1" key="2">
    <citation type="submission" date="2023-01" db="EMBL/GenBank/DDBJ databases">
        <authorList>
            <person name="Sun Q."/>
            <person name="Evtushenko L."/>
        </authorList>
    </citation>
    <scope>NUCLEOTIDE SEQUENCE</scope>
    <source>
        <strain evidence="1">VKM Ac-1401</strain>
    </source>
</reference>
<gene>
    <name evidence="1" type="ORF">GCM10017584_21240</name>
</gene>
<comment type="caution">
    <text evidence="1">The sequence shown here is derived from an EMBL/GenBank/DDBJ whole genome shotgun (WGS) entry which is preliminary data.</text>
</comment>
<dbReference type="Proteomes" id="UP001142372">
    <property type="component" value="Unassembled WGS sequence"/>
</dbReference>
<sequence length="104" mass="10779">MAVTPAPQISVDVKAWIKAHPDTNVRVCVGGNCTAGNSNVVVTGQDPMTPFHHGDTVDVTIDPIRDSTPVGSIQAIARLSDGQCGQWGAHLQLTAGGRVRPLAG</sequence>
<accession>A0A9W6H9S6</accession>
<protein>
    <submittedName>
        <fullName evidence="1">Uncharacterized protein</fullName>
    </submittedName>
</protein>
<dbReference type="AlphaFoldDB" id="A0A9W6H9S6"/>